<evidence type="ECO:0000313" key="4">
    <source>
        <dbReference type="Proteomes" id="UP000284112"/>
    </source>
</evidence>
<keyword evidence="3" id="KW-1185">Reference proteome</keyword>
<name>A0A414SWF3_9FIRM</name>
<dbReference type="RefSeq" id="WP_118224807.1">
    <property type="nucleotide sequence ID" value="NZ_QRHW01000003.1"/>
</dbReference>
<accession>A0A414SWF3</accession>
<gene>
    <name evidence="2" type="ORF">DW265_06690</name>
    <name evidence="1" type="ORF">DW641_02795</name>
</gene>
<organism evidence="2 3">
    <name type="scientific">Dorea longicatena</name>
    <dbReference type="NCBI Taxonomy" id="88431"/>
    <lineage>
        <taxon>Bacteria</taxon>
        <taxon>Bacillati</taxon>
        <taxon>Bacillota</taxon>
        <taxon>Clostridia</taxon>
        <taxon>Lachnospirales</taxon>
        <taxon>Lachnospiraceae</taxon>
        <taxon>Dorea</taxon>
    </lineage>
</organism>
<sequence length="65" mass="7092">MAKNSISKISNAFSTGGGGVNFEQQIQAMFLLSLLIDGFCPAMNEQTKKVHFQAKHLGYDIDGRS</sequence>
<comment type="caution">
    <text evidence="2">The sequence shown here is derived from an EMBL/GenBank/DDBJ whole genome shotgun (WGS) entry which is preliminary data.</text>
</comment>
<evidence type="ECO:0000313" key="3">
    <source>
        <dbReference type="Proteomes" id="UP000284095"/>
    </source>
</evidence>
<dbReference type="Proteomes" id="UP000284112">
    <property type="component" value="Unassembled WGS sequence"/>
</dbReference>
<evidence type="ECO:0000313" key="2">
    <source>
        <dbReference type="EMBL" id="RHG26285.1"/>
    </source>
</evidence>
<protein>
    <submittedName>
        <fullName evidence="2">Uncharacterized protein</fullName>
    </submittedName>
</protein>
<evidence type="ECO:0000313" key="1">
    <source>
        <dbReference type="EMBL" id="RHG10477.1"/>
    </source>
</evidence>
<dbReference type="EMBL" id="QRHW01000003">
    <property type="protein sequence ID" value="RHG10477.1"/>
    <property type="molecule type" value="Genomic_DNA"/>
</dbReference>
<reference evidence="3 4" key="1">
    <citation type="submission" date="2018-08" db="EMBL/GenBank/DDBJ databases">
        <title>A genome reference for cultivated species of the human gut microbiota.</title>
        <authorList>
            <person name="Zou Y."/>
            <person name="Xue W."/>
            <person name="Luo G."/>
        </authorList>
    </citation>
    <scope>NUCLEOTIDE SEQUENCE [LARGE SCALE GENOMIC DNA]</scope>
    <source>
        <strain evidence="2 3">AM22-22</strain>
        <strain evidence="1 4">AM23-13</strain>
    </source>
</reference>
<dbReference type="EMBL" id="QRIC01000012">
    <property type="protein sequence ID" value="RHG26285.1"/>
    <property type="molecule type" value="Genomic_DNA"/>
</dbReference>
<dbReference type="Proteomes" id="UP000284095">
    <property type="component" value="Unassembled WGS sequence"/>
</dbReference>
<proteinExistence type="predicted"/>
<dbReference type="AlphaFoldDB" id="A0A414SWF3"/>